<dbReference type="OrthoDB" id="200143at2157"/>
<protein>
    <submittedName>
        <fullName evidence="9">TRAP transporter large permease subunit</fullName>
    </submittedName>
</protein>
<sequence>MGALGLIVIAMFVVLALLRVPVWIALLAPALLYSFAEGQPVIFSATNMMRELDSFTFLAIPLFIYVGSLMNHGDITENIFNFADSLVGHYQGGLAQVNIVTSLIFAGISGSALADIGGVGRVLIKSMVDADYDADFSAALTSASATVGPIFPPSIPLIIFGIIAEVSVLSLLLAGALPALLTVAALMVGTVYIAKARDLPSNDKRASLGNVARTFVYALPALLTPVVLVAGMLAGVFSPTEAAGVTVAYILLVNTLVYRIVDFRYVWDAAVETAKTSGSIVIIVAAASVFSFVLSVEGVDTMFADAMFSISSNKIVLLLLVNAVLLFIGLFLDPIAALVMMTPIVEPTLAQAGVDPIHIGVIMVFNLMLGLLTPPLGLSVYLSAEISGVPVADVFSRTKLYYVILIVALLIITYVPQITLFIPRTF</sequence>
<evidence type="ECO:0000256" key="3">
    <source>
        <dbReference type="ARBA" id="ARBA00022519"/>
    </source>
</evidence>
<feature type="transmembrane region" description="Helical" evidence="7">
    <location>
        <begin position="400"/>
        <end position="422"/>
    </location>
</feature>
<dbReference type="Proteomes" id="UP000471521">
    <property type="component" value="Unassembled WGS sequence"/>
</dbReference>
<evidence type="ECO:0000256" key="2">
    <source>
        <dbReference type="ARBA" id="ARBA00022475"/>
    </source>
</evidence>
<feature type="transmembrane region" description="Helical" evidence="7">
    <location>
        <begin position="357"/>
        <end position="380"/>
    </location>
</feature>
<dbReference type="PANTHER" id="PTHR33362:SF3">
    <property type="entry name" value="SIALIC ACID TRAP TRANSPORTER PERMEASE PROTEIN SIAT"/>
    <property type="match status" value="1"/>
</dbReference>
<evidence type="ECO:0000256" key="5">
    <source>
        <dbReference type="ARBA" id="ARBA00022989"/>
    </source>
</evidence>
<feature type="transmembrane region" description="Helical" evidence="7">
    <location>
        <begin position="6"/>
        <end position="33"/>
    </location>
</feature>
<feature type="transmembrane region" description="Helical" evidence="7">
    <location>
        <begin position="169"/>
        <end position="194"/>
    </location>
</feature>
<keyword evidence="4 7" id="KW-0812">Transmembrane</keyword>
<keyword evidence="5 7" id="KW-1133">Transmembrane helix</keyword>
<evidence type="ECO:0000259" key="8">
    <source>
        <dbReference type="Pfam" id="PF06808"/>
    </source>
</evidence>
<evidence type="ECO:0000256" key="1">
    <source>
        <dbReference type="ARBA" id="ARBA00004429"/>
    </source>
</evidence>
<dbReference type="InterPro" id="IPR010656">
    <property type="entry name" value="DctM"/>
</dbReference>
<accession>A0A6B0SGR4</accession>
<feature type="transmembrane region" description="Helical" evidence="7">
    <location>
        <begin position="243"/>
        <end position="261"/>
    </location>
</feature>
<feature type="transmembrane region" description="Helical" evidence="7">
    <location>
        <begin position="93"/>
        <end position="124"/>
    </location>
</feature>
<dbReference type="Pfam" id="PF06808">
    <property type="entry name" value="DctM"/>
    <property type="match status" value="1"/>
</dbReference>
<dbReference type="EMBL" id="WUUU01000031">
    <property type="protein sequence ID" value="MXR20187.1"/>
    <property type="molecule type" value="Genomic_DNA"/>
</dbReference>
<feature type="transmembrane region" description="Helical" evidence="7">
    <location>
        <begin position="315"/>
        <end position="345"/>
    </location>
</feature>
<feature type="transmembrane region" description="Helical" evidence="7">
    <location>
        <begin position="54"/>
        <end position="73"/>
    </location>
</feature>
<keyword evidence="2" id="KW-1003">Cell membrane</keyword>
<evidence type="ECO:0000256" key="7">
    <source>
        <dbReference type="SAM" id="Phobius"/>
    </source>
</evidence>
<dbReference type="GO" id="GO:0022857">
    <property type="term" value="F:transmembrane transporter activity"/>
    <property type="evidence" value="ECO:0007669"/>
    <property type="project" value="TreeGrafter"/>
</dbReference>
<gene>
    <name evidence="9" type="ORF">GRX66_06055</name>
</gene>
<evidence type="ECO:0000313" key="9">
    <source>
        <dbReference type="EMBL" id="MXR20187.1"/>
    </source>
</evidence>
<dbReference type="RefSeq" id="WP_159525741.1">
    <property type="nucleotide sequence ID" value="NZ_WUUU01000031.1"/>
</dbReference>
<dbReference type="NCBIfam" id="TIGR00786">
    <property type="entry name" value="dctM"/>
    <property type="match status" value="1"/>
</dbReference>
<keyword evidence="3" id="KW-0997">Cell inner membrane</keyword>
<evidence type="ECO:0000256" key="4">
    <source>
        <dbReference type="ARBA" id="ARBA00022692"/>
    </source>
</evidence>
<evidence type="ECO:0000313" key="10">
    <source>
        <dbReference type="Proteomes" id="UP000471521"/>
    </source>
</evidence>
<keyword evidence="10" id="KW-1185">Reference proteome</keyword>
<organism evidence="9 10">
    <name type="scientific">Halobacterium bonnevillei</name>
    <dbReference type="NCBI Taxonomy" id="2692200"/>
    <lineage>
        <taxon>Archaea</taxon>
        <taxon>Methanobacteriati</taxon>
        <taxon>Methanobacteriota</taxon>
        <taxon>Stenosarchaea group</taxon>
        <taxon>Halobacteria</taxon>
        <taxon>Halobacteriales</taxon>
        <taxon>Halobacteriaceae</taxon>
        <taxon>Halobacterium</taxon>
    </lineage>
</organism>
<keyword evidence="6 7" id="KW-0472">Membrane</keyword>
<dbReference type="PANTHER" id="PTHR33362">
    <property type="entry name" value="SIALIC ACID TRAP TRANSPORTER PERMEASE PROTEIN SIAT-RELATED"/>
    <property type="match status" value="1"/>
</dbReference>
<feature type="transmembrane region" description="Helical" evidence="7">
    <location>
        <begin position="215"/>
        <end position="237"/>
    </location>
</feature>
<dbReference type="InterPro" id="IPR004681">
    <property type="entry name" value="TRAP_DctM"/>
</dbReference>
<evidence type="ECO:0000256" key="6">
    <source>
        <dbReference type="ARBA" id="ARBA00023136"/>
    </source>
</evidence>
<feature type="transmembrane region" description="Helical" evidence="7">
    <location>
        <begin position="136"/>
        <end position="163"/>
    </location>
</feature>
<name>A0A6B0SGR4_9EURY</name>
<dbReference type="GO" id="GO:0005886">
    <property type="term" value="C:plasma membrane"/>
    <property type="evidence" value="ECO:0007669"/>
    <property type="project" value="UniProtKB-SubCell"/>
</dbReference>
<proteinExistence type="predicted"/>
<reference evidence="9 10" key="1">
    <citation type="submission" date="2019-12" db="EMBL/GenBank/DDBJ databases">
        <title>Isolation and characterization of three novel carbon monoxide-oxidizing members of Halobacteria from salione crusts and soils.</title>
        <authorList>
            <person name="Myers M.R."/>
            <person name="King G.M."/>
        </authorList>
    </citation>
    <scope>NUCLEOTIDE SEQUENCE [LARGE SCALE GENOMIC DNA]</scope>
    <source>
        <strain evidence="9 10">PCN9</strain>
    </source>
</reference>
<feature type="transmembrane region" description="Helical" evidence="7">
    <location>
        <begin position="273"/>
        <end position="295"/>
    </location>
</feature>
<feature type="domain" description="TRAP C4-dicarboxylate transport system permease DctM subunit" evidence="8">
    <location>
        <begin position="10"/>
        <end position="418"/>
    </location>
</feature>
<comment type="caution">
    <text evidence="9">The sequence shown here is derived from an EMBL/GenBank/DDBJ whole genome shotgun (WGS) entry which is preliminary data.</text>
</comment>
<dbReference type="AlphaFoldDB" id="A0A6B0SGR4"/>
<dbReference type="PIRSF" id="PIRSF006066">
    <property type="entry name" value="HI0050"/>
    <property type="match status" value="1"/>
</dbReference>
<comment type="subcellular location">
    <subcellularLocation>
        <location evidence="1">Cell inner membrane</location>
        <topology evidence="1">Multi-pass membrane protein</topology>
    </subcellularLocation>
</comment>